<protein>
    <submittedName>
        <fullName evidence="1">Uncharacterized protein</fullName>
    </submittedName>
</protein>
<dbReference type="EMBL" id="JBBCAQ010000022">
    <property type="protein sequence ID" value="KAK7590652.1"/>
    <property type="molecule type" value="Genomic_DNA"/>
</dbReference>
<dbReference type="Proteomes" id="UP001367676">
    <property type="component" value="Unassembled WGS sequence"/>
</dbReference>
<proteinExistence type="predicted"/>
<evidence type="ECO:0000313" key="2">
    <source>
        <dbReference type="Proteomes" id="UP001367676"/>
    </source>
</evidence>
<sequence length="143" mass="16224">MFYLTLGVPCGVIYDATQNLEMDYSKEEYFEKCRLVSYDATWSLEVILVASCMTPTVPLSNRVKPGFSSVNLIETEYFFYKIEFAASIKQSSADKKDYMYCESAHAHHQLHLTAPSQFPESKVPNGLCPECFFPNPFSGIPFS</sequence>
<name>A0AAN9TU83_9HEMI</name>
<comment type="caution">
    <text evidence="1">The sequence shown here is derived from an EMBL/GenBank/DDBJ whole genome shotgun (WGS) entry which is preliminary data.</text>
</comment>
<accession>A0AAN9TU83</accession>
<organism evidence="1 2">
    <name type="scientific">Parthenolecanium corni</name>
    <dbReference type="NCBI Taxonomy" id="536013"/>
    <lineage>
        <taxon>Eukaryota</taxon>
        <taxon>Metazoa</taxon>
        <taxon>Ecdysozoa</taxon>
        <taxon>Arthropoda</taxon>
        <taxon>Hexapoda</taxon>
        <taxon>Insecta</taxon>
        <taxon>Pterygota</taxon>
        <taxon>Neoptera</taxon>
        <taxon>Paraneoptera</taxon>
        <taxon>Hemiptera</taxon>
        <taxon>Sternorrhyncha</taxon>
        <taxon>Coccoidea</taxon>
        <taxon>Coccidae</taxon>
        <taxon>Parthenolecanium</taxon>
    </lineage>
</organism>
<dbReference type="AlphaFoldDB" id="A0AAN9TU83"/>
<gene>
    <name evidence="1" type="ORF">V9T40_002265</name>
</gene>
<evidence type="ECO:0000313" key="1">
    <source>
        <dbReference type="EMBL" id="KAK7590652.1"/>
    </source>
</evidence>
<reference evidence="1 2" key="1">
    <citation type="submission" date="2024-03" db="EMBL/GenBank/DDBJ databases">
        <title>Adaptation during the transition from Ophiocordyceps entomopathogen to insect associate is accompanied by gene loss and intensified selection.</title>
        <authorList>
            <person name="Ward C.M."/>
            <person name="Onetto C.A."/>
            <person name="Borneman A.R."/>
        </authorList>
    </citation>
    <scope>NUCLEOTIDE SEQUENCE [LARGE SCALE GENOMIC DNA]</scope>
    <source>
        <strain evidence="1">AWRI1</strain>
        <tissue evidence="1">Single Adult Female</tissue>
    </source>
</reference>
<keyword evidence="2" id="KW-1185">Reference proteome</keyword>